<evidence type="ECO:0000256" key="6">
    <source>
        <dbReference type="ARBA" id="ARBA00022723"/>
    </source>
</evidence>
<proteinExistence type="inferred from homology"/>
<comment type="similarity">
    <text evidence="3 14">Belongs to the pyruvate kinase family.</text>
</comment>
<comment type="caution">
    <text evidence="17">The sequence shown here is derived from an EMBL/GenBank/DDBJ whole genome shotgun (WGS) entry which is preliminary data.</text>
</comment>
<reference evidence="17 18" key="1">
    <citation type="journal article" date="2014" name="Agronomy (Basel)">
        <title>A Draft Genome Sequence for Ensete ventricosum, the Drought-Tolerant Tree Against Hunger.</title>
        <authorList>
            <person name="Harrison J."/>
            <person name="Moore K.A."/>
            <person name="Paszkiewicz K."/>
            <person name="Jones T."/>
            <person name="Grant M."/>
            <person name="Ambacheew D."/>
            <person name="Muzemil S."/>
            <person name="Studholme D.J."/>
        </authorList>
    </citation>
    <scope>NUCLEOTIDE SEQUENCE [LARGE SCALE GENOMIC DNA]</scope>
</reference>
<dbReference type="EC" id="2.7.1.40" evidence="4 14"/>
<keyword evidence="5 14" id="KW-0808">Transferase</keyword>
<dbReference type="GO" id="GO:0000287">
    <property type="term" value="F:magnesium ion binding"/>
    <property type="evidence" value="ECO:0007669"/>
    <property type="project" value="InterPro"/>
</dbReference>
<feature type="domain" description="Pyruvate kinase barrel" evidence="15">
    <location>
        <begin position="2"/>
        <end position="51"/>
    </location>
</feature>
<evidence type="ECO:0000256" key="12">
    <source>
        <dbReference type="ARBA" id="ARBA00023317"/>
    </source>
</evidence>
<dbReference type="SUPFAM" id="SSF51621">
    <property type="entry name" value="Phosphoenolpyruvate/pyruvate domain"/>
    <property type="match status" value="1"/>
</dbReference>
<dbReference type="UniPathway" id="UPA00109">
    <property type="reaction ID" value="UER00188"/>
</dbReference>
<dbReference type="PANTHER" id="PTHR11817">
    <property type="entry name" value="PYRUVATE KINASE"/>
    <property type="match status" value="1"/>
</dbReference>
<comment type="catalytic activity">
    <reaction evidence="13 14">
        <text>pyruvate + ATP = phosphoenolpyruvate + ADP + H(+)</text>
        <dbReference type="Rhea" id="RHEA:18157"/>
        <dbReference type="ChEBI" id="CHEBI:15361"/>
        <dbReference type="ChEBI" id="CHEBI:15378"/>
        <dbReference type="ChEBI" id="CHEBI:30616"/>
        <dbReference type="ChEBI" id="CHEBI:58702"/>
        <dbReference type="ChEBI" id="CHEBI:456216"/>
        <dbReference type="EC" id="2.7.1.40"/>
    </reaction>
</comment>
<gene>
    <name evidence="17" type="ORF">B296_00019774</name>
</gene>
<sequence length="158" mass="17457">MGKAVIVATNMLESMIVHPTPTRAEVSDIAIAVREGSDAIMLSGETAHGKYELPFPFSLTFSTHMSEMFAYHATMMSNTLGTSIVVFTRSGFMAILLSHYRPAGTIFAFTDEYVASSSLSFKERVRQRLALYQGVCPIYMKFSDDAERTFADALSCLQ</sequence>
<evidence type="ECO:0000256" key="8">
    <source>
        <dbReference type="ARBA" id="ARBA00022777"/>
    </source>
</evidence>
<comment type="pathway">
    <text evidence="2 14">Carbohydrate degradation; glycolysis; pyruvate from D-glyceraldehyde 3-phosphate: step 5/5.</text>
</comment>
<evidence type="ECO:0000313" key="18">
    <source>
        <dbReference type="Proteomes" id="UP000287651"/>
    </source>
</evidence>
<dbReference type="GO" id="GO:0030955">
    <property type="term" value="F:potassium ion binding"/>
    <property type="evidence" value="ECO:0007669"/>
    <property type="project" value="InterPro"/>
</dbReference>
<evidence type="ECO:0000256" key="9">
    <source>
        <dbReference type="ARBA" id="ARBA00022840"/>
    </source>
</evidence>
<dbReference type="InterPro" id="IPR036918">
    <property type="entry name" value="Pyrv_Knase_C_sf"/>
</dbReference>
<dbReference type="EMBL" id="AMZH03001811">
    <property type="protein sequence ID" value="RRT77891.1"/>
    <property type="molecule type" value="Genomic_DNA"/>
</dbReference>
<feature type="domain" description="Pyruvate kinase C-terminal" evidence="16">
    <location>
        <begin position="70"/>
        <end position="156"/>
    </location>
</feature>
<organism evidence="17 18">
    <name type="scientific">Ensete ventricosum</name>
    <name type="common">Abyssinian banana</name>
    <name type="synonym">Musa ensete</name>
    <dbReference type="NCBI Taxonomy" id="4639"/>
    <lineage>
        <taxon>Eukaryota</taxon>
        <taxon>Viridiplantae</taxon>
        <taxon>Streptophyta</taxon>
        <taxon>Embryophyta</taxon>
        <taxon>Tracheophyta</taxon>
        <taxon>Spermatophyta</taxon>
        <taxon>Magnoliopsida</taxon>
        <taxon>Liliopsida</taxon>
        <taxon>Zingiberales</taxon>
        <taxon>Musaceae</taxon>
        <taxon>Ensete</taxon>
    </lineage>
</organism>
<evidence type="ECO:0000256" key="2">
    <source>
        <dbReference type="ARBA" id="ARBA00004997"/>
    </source>
</evidence>
<accession>A0A427ANU0</accession>
<dbReference type="Proteomes" id="UP000287651">
    <property type="component" value="Unassembled WGS sequence"/>
</dbReference>
<comment type="cofactor">
    <cofactor evidence="1">
        <name>K(+)</name>
        <dbReference type="ChEBI" id="CHEBI:29103"/>
    </cofactor>
</comment>
<evidence type="ECO:0000313" key="17">
    <source>
        <dbReference type="EMBL" id="RRT77891.1"/>
    </source>
</evidence>
<dbReference type="InterPro" id="IPR015795">
    <property type="entry name" value="Pyrv_Knase_C"/>
</dbReference>
<evidence type="ECO:0000256" key="4">
    <source>
        <dbReference type="ARBA" id="ARBA00012142"/>
    </source>
</evidence>
<keyword evidence="8 14" id="KW-0418">Kinase</keyword>
<evidence type="ECO:0000256" key="3">
    <source>
        <dbReference type="ARBA" id="ARBA00008663"/>
    </source>
</evidence>
<dbReference type="Gene3D" id="3.20.20.60">
    <property type="entry name" value="Phosphoenolpyruvate-binding domains"/>
    <property type="match status" value="1"/>
</dbReference>
<dbReference type="SUPFAM" id="SSF52935">
    <property type="entry name" value="PK C-terminal domain-like"/>
    <property type="match status" value="1"/>
</dbReference>
<dbReference type="Pfam" id="PF02887">
    <property type="entry name" value="PK_C"/>
    <property type="match status" value="1"/>
</dbReference>
<dbReference type="InterPro" id="IPR040442">
    <property type="entry name" value="Pyrv_kinase-like_dom_sf"/>
</dbReference>
<evidence type="ECO:0000259" key="15">
    <source>
        <dbReference type="Pfam" id="PF00224"/>
    </source>
</evidence>
<dbReference type="Pfam" id="PF00224">
    <property type="entry name" value="PK"/>
    <property type="match status" value="1"/>
</dbReference>
<dbReference type="PRINTS" id="PR01050">
    <property type="entry name" value="PYRUVTKNASE"/>
</dbReference>
<evidence type="ECO:0000256" key="5">
    <source>
        <dbReference type="ARBA" id="ARBA00022679"/>
    </source>
</evidence>
<keyword evidence="9" id="KW-0067">ATP-binding</keyword>
<dbReference type="InterPro" id="IPR015813">
    <property type="entry name" value="Pyrv/PenolPyrv_kinase-like_dom"/>
</dbReference>
<dbReference type="Gene3D" id="3.40.1380.20">
    <property type="entry name" value="Pyruvate kinase, C-terminal domain"/>
    <property type="match status" value="1"/>
</dbReference>
<evidence type="ECO:0000256" key="13">
    <source>
        <dbReference type="ARBA" id="ARBA00048152"/>
    </source>
</evidence>
<evidence type="ECO:0000256" key="1">
    <source>
        <dbReference type="ARBA" id="ARBA00001958"/>
    </source>
</evidence>
<keyword evidence="7" id="KW-0547">Nucleotide-binding</keyword>
<keyword evidence="11 14" id="KW-0324">Glycolysis</keyword>
<dbReference type="AlphaFoldDB" id="A0A427ANU0"/>
<keyword evidence="6" id="KW-0479">Metal-binding</keyword>
<dbReference type="GO" id="GO:0004743">
    <property type="term" value="F:pyruvate kinase activity"/>
    <property type="evidence" value="ECO:0007669"/>
    <property type="project" value="UniProtKB-EC"/>
</dbReference>
<dbReference type="GO" id="GO:0005524">
    <property type="term" value="F:ATP binding"/>
    <property type="evidence" value="ECO:0007669"/>
    <property type="project" value="UniProtKB-KW"/>
</dbReference>
<protein>
    <recommendedName>
        <fullName evidence="4 14">Pyruvate kinase</fullName>
        <ecNumber evidence="4 14">2.7.1.40</ecNumber>
    </recommendedName>
</protein>
<evidence type="ECO:0000256" key="11">
    <source>
        <dbReference type="ARBA" id="ARBA00023152"/>
    </source>
</evidence>
<evidence type="ECO:0000256" key="10">
    <source>
        <dbReference type="ARBA" id="ARBA00022842"/>
    </source>
</evidence>
<feature type="non-terminal residue" evidence="17">
    <location>
        <position position="158"/>
    </location>
</feature>
<dbReference type="InterPro" id="IPR001697">
    <property type="entry name" value="Pyr_Knase"/>
</dbReference>
<dbReference type="GO" id="GO:0016301">
    <property type="term" value="F:kinase activity"/>
    <property type="evidence" value="ECO:0007669"/>
    <property type="project" value="UniProtKB-KW"/>
</dbReference>
<evidence type="ECO:0000256" key="14">
    <source>
        <dbReference type="RuleBase" id="RU000504"/>
    </source>
</evidence>
<name>A0A427ANU0_ENSVE</name>
<dbReference type="InterPro" id="IPR015793">
    <property type="entry name" value="Pyrv_Knase_brl"/>
</dbReference>
<evidence type="ECO:0000259" key="16">
    <source>
        <dbReference type="Pfam" id="PF02887"/>
    </source>
</evidence>
<keyword evidence="12" id="KW-0670">Pyruvate</keyword>
<evidence type="ECO:0000256" key="7">
    <source>
        <dbReference type="ARBA" id="ARBA00022741"/>
    </source>
</evidence>
<keyword evidence="10 14" id="KW-0460">Magnesium</keyword>